<accession>A0A218WEC7</accession>
<dbReference type="Proteomes" id="UP000197138">
    <property type="component" value="Unassembled WGS sequence"/>
</dbReference>
<feature type="region of interest" description="Disordered" evidence="1">
    <location>
        <begin position="29"/>
        <end position="83"/>
    </location>
</feature>
<evidence type="ECO:0000313" key="4">
    <source>
        <dbReference type="EMBL" id="PKI79364.1"/>
    </source>
</evidence>
<evidence type="ECO:0000256" key="1">
    <source>
        <dbReference type="SAM" id="MobiDB-lite"/>
    </source>
</evidence>
<dbReference type="Proteomes" id="UP000233551">
    <property type="component" value="Unassembled WGS sequence"/>
</dbReference>
<name>A0A218WEC7_PUNGR</name>
<evidence type="ECO:0000256" key="2">
    <source>
        <dbReference type="SAM" id="SignalP"/>
    </source>
</evidence>
<reference evidence="3" key="2">
    <citation type="submission" date="2017-06" db="EMBL/GenBank/DDBJ databases">
        <title>The pomegranate genome and the genomics of punicalagin biosynthesis.</title>
        <authorList>
            <person name="Xu C."/>
        </authorList>
    </citation>
    <scope>NUCLEOTIDE SEQUENCE [LARGE SCALE GENOMIC DNA]</scope>
    <source>
        <tissue evidence="3">Fresh leaf</tissue>
    </source>
</reference>
<dbReference type="EMBL" id="PGOL01000008">
    <property type="protein sequence ID" value="PKI79364.1"/>
    <property type="molecule type" value="Genomic_DNA"/>
</dbReference>
<keyword evidence="6" id="KW-1185">Reference proteome</keyword>
<proteinExistence type="predicted"/>
<feature type="signal peptide" evidence="2">
    <location>
        <begin position="1"/>
        <end position="31"/>
    </location>
</feature>
<evidence type="ECO:0000313" key="6">
    <source>
        <dbReference type="Proteomes" id="UP000233551"/>
    </source>
</evidence>
<evidence type="ECO:0000313" key="5">
    <source>
        <dbReference type="Proteomes" id="UP000197138"/>
    </source>
</evidence>
<dbReference type="EMBL" id="MTKT01004609">
    <property type="protein sequence ID" value="OWM70828.1"/>
    <property type="molecule type" value="Genomic_DNA"/>
</dbReference>
<organism evidence="3 5">
    <name type="scientific">Punica granatum</name>
    <name type="common">Pomegranate</name>
    <dbReference type="NCBI Taxonomy" id="22663"/>
    <lineage>
        <taxon>Eukaryota</taxon>
        <taxon>Viridiplantae</taxon>
        <taxon>Streptophyta</taxon>
        <taxon>Embryophyta</taxon>
        <taxon>Tracheophyta</taxon>
        <taxon>Spermatophyta</taxon>
        <taxon>Magnoliopsida</taxon>
        <taxon>eudicotyledons</taxon>
        <taxon>Gunneridae</taxon>
        <taxon>Pentapetalae</taxon>
        <taxon>rosids</taxon>
        <taxon>malvids</taxon>
        <taxon>Myrtales</taxon>
        <taxon>Lythraceae</taxon>
        <taxon>Punica</taxon>
    </lineage>
</organism>
<reference evidence="4 6" key="3">
    <citation type="submission" date="2017-11" db="EMBL/GenBank/DDBJ databases">
        <title>De-novo sequencing of pomegranate (Punica granatum L.) genome.</title>
        <authorList>
            <person name="Akparov Z."/>
            <person name="Amiraslanov A."/>
            <person name="Hajiyeva S."/>
            <person name="Abbasov M."/>
            <person name="Kaur K."/>
            <person name="Hamwieh A."/>
            <person name="Solovyev V."/>
            <person name="Salamov A."/>
            <person name="Braich B."/>
            <person name="Kosarev P."/>
            <person name="Mahmoud A."/>
            <person name="Hajiyev E."/>
            <person name="Babayeva S."/>
            <person name="Izzatullayeva V."/>
            <person name="Mammadov A."/>
            <person name="Mammadov A."/>
            <person name="Sharifova S."/>
            <person name="Ojaghi J."/>
            <person name="Eynullazada K."/>
            <person name="Bayramov B."/>
            <person name="Abdulazimova A."/>
            <person name="Shahmuradov I."/>
        </authorList>
    </citation>
    <scope>NUCLEOTIDE SEQUENCE [LARGE SCALE GENOMIC DNA]</scope>
    <source>
        <strain evidence="4">AG2017</strain>
        <strain evidence="6">cv. AG2017</strain>
        <tissue evidence="4">Leaf</tissue>
    </source>
</reference>
<gene>
    <name evidence="3" type="ORF">CDL15_Pgr014501</name>
    <name evidence="4" type="ORF">CRG98_000242</name>
</gene>
<evidence type="ECO:0000313" key="3">
    <source>
        <dbReference type="EMBL" id="OWM70828.1"/>
    </source>
</evidence>
<dbReference type="AlphaFoldDB" id="A0A218WEC7"/>
<comment type="caution">
    <text evidence="3">The sequence shown here is derived from an EMBL/GenBank/DDBJ whole genome shotgun (WGS) entry which is preliminary data.</text>
</comment>
<sequence>MGCHQRPQPTGRSMIVAVFVLTLLVASGGQAGGAANPGRSKSPLKPAAATTTEKLRRRRLPAFDPYFSSKRRVPNASDPLHNR</sequence>
<keyword evidence="2" id="KW-0732">Signal</keyword>
<evidence type="ECO:0008006" key="7">
    <source>
        <dbReference type="Google" id="ProtNLM"/>
    </source>
</evidence>
<feature type="chain" id="PRO_5014071658" description="CLAVATA3/ESR (CLE)-related protein 25-like" evidence="2">
    <location>
        <begin position="32"/>
        <end position="83"/>
    </location>
</feature>
<protein>
    <recommendedName>
        <fullName evidence="7">CLAVATA3/ESR (CLE)-related protein 25-like</fullName>
    </recommendedName>
</protein>
<reference evidence="5" key="1">
    <citation type="journal article" date="2017" name="Plant J.">
        <title>The pomegranate (Punica granatum L.) genome and the genomics of punicalagin biosynthesis.</title>
        <authorList>
            <person name="Qin G."/>
            <person name="Xu C."/>
            <person name="Ming R."/>
            <person name="Tang H."/>
            <person name="Guyot R."/>
            <person name="Kramer E.M."/>
            <person name="Hu Y."/>
            <person name="Yi X."/>
            <person name="Qi Y."/>
            <person name="Xu X."/>
            <person name="Gao Z."/>
            <person name="Pan H."/>
            <person name="Jian J."/>
            <person name="Tian Y."/>
            <person name="Yue Z."/>
            <person name="Xu Y."/>
        </authorList>
    </citation>
    <scope>NUCLEOTIDE SEQUENCE [LARGE SCALE GENOMIC DNA]</scope>
    <source>
        <strain evidence="5">cv. Dabenzi</strain>
    </source>
</reference>